<accession>A0A212JT64</accession>
<evidence type="ECO:0000313" key="1">
    <source>
        <dbReference type="EMBL" id="SBW02629.1"/>
    </source>
</evidence>
<organism evidence="1">
    <name type="scientific">uncultured Eubacteriales bacterium</name>
    <dbReference type="NCBI Taxonomy" id="172733"/>
    <lineage>
        <taxon>Bacteria</taxon>
        <taxon>Bacillati</taxon>
        <taxon>Bacillota</taxon>
        <taxon>Clostridia</taxon>
        <taxon>Eubacteriales</taxon>
        <taxon>environmental samples</taxon>
    </lineage>
</organism>
<dbReference type="EMBL" id="FLUN01000001">
    <property type="protein sequence ID" value="SBW02629.1"/>
    <property type="molecule type" value="Genomic_DNA"/>
</dbReference>
<dbReference type="AlphaFoldDB" id="A0A212JT64"/>
<reference evidence="1" key="1">
    <citation type="submission" date="2016-04" db="EMBL/GenBank/DDBJ databases">
        <authorList>
            <person name="Evans L.H."/>
            <person name="Alamgir A."/>
            <person name="Owens N."/>
            <person name="Weber N.D."/>
            <person name="Virtaneva K."/>
            <person name="Barbian K."/>
            <person name="Babar A."/>
            <person name="Rosenke K."/>
        </authorList>
    </citation>
    <scope>NUCLEOTIDE SEQUENCE</scope>
    <source>
        <strain evidence="1">86</strain>
    </source>
</reference>
<protein>
    <submittedName>
        <fullName evidence="1">Uncharacterized protein</fullName>
    </submittedName>
</protein>
<sequence>MLEHTANTILSDGPYKGMTLYEAGIAKIDAKLVLAEEHYINCSNFLFDSDTELMLEYRRLAGVAKNAYQVFGNNPSSPAISNLTGAATQNYFDCMMAGMKANVAFWDTYQYEFQ</sequence>
<name>A0A212JT64_9FIRM</name>
<proteinExistence type="predicted"/>
<gene>
    <name evidence="1" type="ORF">KL86CLO1_11676</name>
</gene>